<name>A0A3S4UZE4_9ACTO</name>
<sequence length="603" mass="60885">MHQVPTAAAASGLDCQVSQDVLDCGELLRVDLGTGVNQVTTPAAWEVTSPQPQASPAATADQGLTTNTGEGTAEGASPATTRPTAPAAQVSASGTPDPRASSATTAPTAPATGTGAWTRVTGSATTEVPLALDDEGGLTVDGEAVSGLSLGGERPVWAAPVEVPRRLAGMRLPVTREVWVVGDGEQLAVVDGPETLWVRDLPEGTADLTGATDSAPPEWLVDSGAVVLAEPEGIIALDPETGTTLWTVTTPVTSWAASDGTIVVVSGATASVLSFETTSPSSTALPTSGPDSEEALDLEAIRNATLEVPELCMPAASQEGGATFVDGVASSTEAGVVPATATMKEVIPGVFDSRPVAVVVMSCSGGGNTGFDVLAVYSQADGLLGELDLVTSGDVGTTPNLLIEEVHAVGETITLTVPSIQVAGDDSCQACEGSASATVTARWDGESLGIVDVVYSLPSGSLRIPATEDVQAAYDAIASGEAEEAEQYMSPELAAELDVTLGAQGSTDTVRSLQFPEGGSVVSCALAAPGLDTGTYSAPGVESGTEALDPGAVICPVTSDDPALPWLAPQQDQYGNDSYLSWLILEADESGDFRVTGFGRAFG</sequence>
<dbReference type="SUPFAM" id="SSF50998">
    <property type="entry name" value="Quinoprotein alcohol dehydrogenase-like"/>
    <property type="match status" value="1"/>
</dbReference>
<evidence type="ECO:0000256" key="1">
    <source>
        <dbReference type="SAM" id="MobiDB-lite"/>
    </source>
</evidence>
<accession>A0A3S4UZE4</accession>
<protein>
    <submittedName>
        <fullName evidence="2">Uncharacterized protein</fullName>
    </submittedName>
</protein>
<dbReference type="AlphaFoldDB" id="A0A3S4UZE4"/>
<feature type="region of interest" description="Disordered" evidence="1">
    <location>
        <begin position="45"/>
        <end position="121"/>
    </location>
</feature>
<dbReference type="EMBL" id="LR134350">
    <property type="protein sequence ID" value="VEG30071.1"/>
    <property type="molecule type" value="Genomic_DNA"/>
</dbReference>
<feature type="compositionally biased region" description="Low complexity" evidence="1">
    <location>
        <begin position="100"/>
        <end position="116"/>
    </location>
</feature>
<evidence type="ECO:0000313" key="2">
    <source>
        <dbReference type="EMBL" id="VEG30071.1"/>
    </source>
</evidence>
<dbReference type="InterPro" id="IPR011047">
    <property type="entry name" value="Quinoprotein_ADH-like_sf"/>
</dbReference>
<dbReference type="KEGG" id="ahw:NCTC11636_02546"/>
<reference evidence="2 3" key="1">
    <citation type="submission" date="2018-12" db="EMBL/GenBank/DDBJ databases">
        <authorList>
            <consortium name="Pathogen Informatics"/>
        </authorList>
    </citation>
    <scope>NUCLEOTIDE SEQUENCE [LARGE SCALE GENOMIC DNA]</scope>
    <source>
        <strain evidence="2 3">NCTC11636</strain>
    </source>
</reference>
<feature type="compositionally biased region" description="Low complexity" evidence="1">
    <location>
        <begin position="48"/>
        <end position="88"/>
    </location>
</feature>
<keyword evidence="3" id="KW-1185">Reference proteome</keyword>
<organism evidence="2 3">
    <name type="scientific">Actinomyces howellii</name>
    <dbReference type="NCBI Taxonomy" id="52771"/>
    <lineage>
        <taxon>Bacteria</taxon>
        <taxon>Bacillati</taxon>
        <taxon>Actinomycetota</taxon>
        <taxon>Actinomycetes</taxon>
        <taxon>Actinomycetales</taxon>
        <taxon>Actinomycetaceae</taxon>
        <taxon>Actinomyces</taxon>
    </lineage>
</organism>
<evidence type="ECO:0000313" key="3">
    <source>
        <dbReference type="Proteomes" id="UP000266895"/>
    </source>
</evidence>
<dbReference type="Proteomes" id="UP000266895">
    <property type="component" value="Chromosome"/>
</dbReference>
<gene>
    <name evidence="2" type="ORF">NCTC11636_02546</name>
</gene>
<proteinExistence type="predicted"/>